<keyword evidence="1" id="KW-0472">Membrane</keyword>
<sequence length="108" mass="11959">MGSRVYAESLPDFIASHFGDALWAAMVYFGVRMLFVNKSLYWAMIASLIFCFAIEFSQLYQASWINGIRNTLVGGLVLGKGFVAADLVRYSVGVLISLGIDKILRRVA</sequence>
<feature type="transmembrane region" description="Helical" evidence="1">
    <location>
        <begin position="40"/>
        <end position="61"/>
    </location>
</feature>
<dbReference type="Pfam" id="PF10990">
    <property type="entry name" value="DUF2809"/>
    <property type="match status" value="1"/>
</dbReference>
<name>A0A7G5BZR4_9BACL</name>
<proteinExistence type="predicted"/>
<protein>
    <submittedName>
        <fullName evidence="2">DUF2809 domain-containing protein</fullName>
    </submittedName>
</protein>
<evidence type="ECO:0000256" key="1">
    <source>
        <dbReference type="SAM" id="Phobius"/>
    </source>
</evidence>
<reference evidence="2 3" key="1">
    <citation type="submission" date="2019-07" db="EMBL/GenBank/DDBJ databases">
        <authorList>
            <person name="Kim J.K."/>
            <person name="Cheong H.-M."/>
            <person name="Choi Y."/>
            <person name="Hwang K.J."/>
            <person name="Lee S."/>
            <person name="Choi C."/>
        </authorList>
    </citation>
    <scope>NUCLEOTIDE SEQUENCE [LARGE SCALE GENOMIC DNA]</scope>
    <source>
        <strain evidence="2 3">KS 22</strain>
    </source>
</reference>
<dbReference type="KEGG" id="cchl:FPL14_15510"/>
<keyword evidence="1" id="KW-1133">Transmembrane helix</keyword>
<evidence type="ECO:0000313" key="3">
    <source>
        <dbReference type="Proteomes" id="UP000515679"/>
    </source>
</evidence>
<dbReference type="EMBL" id="CP041969">
    <property type="protein sequence ID" value="QMV42448.1"/>
    <property type="molecule type" value="Genomic_DNA"/>
</dbReference>
<dbReference type="AlphaFoldDB" id="A0A7G5BZR4"/>
<gene>
    <name evidence="2" type="ORF">FPL14_15510</name>
</gene>
<keyword evidence="3" id="KW-1185">Reference proteome</keyword>
<evidence type="ECO:0000313" key="2">
    <source>
        <dbReference type="EMBL" id="QMV42448.1"/>
    </source>
</evidence>
<accession>A0A7G5BZR4</accession>
<dbReference type="Proteomes" id="UP000515679">
    <property type="component" value="Chromosome"/>
</dbReference>
<keyword evidence="1" id="KW-0812">Transmembrane</keyword>
<dbReference type="InterPro" id="IPR021257">
    <property type="entry name" value="DUF2809"/>
</dbReference>
<feature type="transmembrane region" description="Helical" evidence="1">
    <location>
        <begin position="13"/>
        <end position="31"/>
    </location>
</feature>
<organism evidence="2 3">
    <name type="scientific">Cohnella cholangitidis</name>
    <dbReference type="NCBI Taxonomy" id="2598458"/>
    <lineage>
        <taxon>Bacteria</taxon>
        <taxon>Bacillati</taxon>
        <taxon>Bacillota</taxon>
        <taxon>Bacilli</taxon>
        <taxon>Bacillales</taxon>
        <taxon>Paenibacillaceae</taxon>
        <taxon>Cohnella</taxon>
    </lineage>
</organism>